<proteinExistence type="predicted"/>
<evidence type="ECO:0000256" key="4">
    <source>
        <dbReference type="ARBA" id="ARBA00023163"/>
    </source>
</evidence>
<evidence type="ECO:0000259" key="6">
    <source>
        <dbReference type="PROSITE" id="PS50937"/>
    </source>
</evidence>
<evidence type="ECO:0000256" key="2">
    <source>
        <dbReference type="ARBA" id="ARBA00023015"/>
    </source>
</evidence>
<dbReference type="Gene3D" id="1.10.1660.10">
    <property type="match status" value="2"/>
</dbReference>
<dbReference type="Pfam" id="PF13411">
    <property type="entry name" value="MerR_1"/>
    <property type="match status" value="1"/>
</dbReference>
<keyword evidence="4" id="KW-0804">Transcription</keyword>
<evidence type="ECO:0000256" key="3">
    <source>
        <dbReference type="ARBA" id="ARBA00023125"/>
    </source>
</evidence>
<evidence type="ECO:0000256" key="5">
    <source>
        <dbReference type="SAM" id="MobiDB-lite"/>
    </source>
</evidence>
<feature type="compositionally biased region" description="Low complexity" evidence="5">
    <location>
        <begin position="119"/>
        <end position="131"/>
    </location>
</feature>
<dbReference type="SMART" id="SM00422">
    <property type="entry name" value="HTH_MERR"/>
    <property type="match status" value="2"/>
</dbReference>
<dbReference type="EMBL" id="JBEXZR010000031">
    <property type="protein sequence ID" value="MEU0711093.1"/>
    <property type="molecule type" value="Genomic_DNA"/>
</dbReference>
<keyword evidence="2" id="KW-0805">Transcription regulation</keyword>
<protein>
    <submittedName>
        <fullName evidence="7">MerR family transcriptional regulator</fullName>
    </submittedName>
</protein>
<dbReference type="SUPFAM" id="SSF46955">
    <property type="entry name" value="Putative DNA-binding domain"/>
    <property type="match status" value="2"/>
</dbReference>
<comment type="caution">
    <text evidence="7">The sequence shown here is derived from an EMBL/GenBank/DDBJ whole genome shotgun (WGS) entry which is preliminary data.</text>
</comment>
<name>A0ABV2WCM9_9ACTN</name>
<dbReference type="InterPro" id="IPR047057">
    <property type="entry name" value="MerR_fam"/>
</dbReference>
<keyword evidence="8" id="KW-1185">Reference proteome</keyword>
<keyword evidence="1" id="KW-0678">Repressor</keyword>
<dbReference type="Pfam" id="PF00376">
    <property type="entry name" value="MerR"/>
    <property type="match status" value="1"/>
</dbReference>
<keyword evidence="3" id="KW-0238">DNA-binding</keyword>
<dbReference type="Proteomes" id="UP001550378">
    <property type="component" value="Unassembled WGS sequence"/>
</dbReference>
<feature type="region of interest" description="Disordered" evidence="5">
    <location>
        <begin position="117"/>
        <end position="157"/>
    </location>
</feature>
<gene>
    <name evidence="7" type="ORF">ABZ508_27405</name>
</gene>
<feature type="domain" description="HTH merR-type" evidence="6">
    <location>
        <begin position="157"/>
        <end position="226"/>
    </location>
</feature>
<evidence type="ECO:0000313" key="8">
    <source>
        <dbReference type="Proteomes" id="UP001550378"/>
    </source>
</evidence>
<sequence length="276" mass="29787">MKPQTEVQVEGRRYRPVHLAREHGISTQAVRNYERDGLIPPAARTAAGHRVYSAVHLRALRAFLALVAAHGHATGAEVMRAAGRGDLDTALRAVDRSHAQLLRDRETLDAVEAAVEALGRGPASGPSGRRSTAGLPNHRPVSPRPGGSPASRLPERPLPIGHLAHRLGVSPATLRKWERAGILLPRRDAGTGHRHYTAADVRDAELAHMLRRGGYPLGHIATVIDQVRGAGGHEPLVRSLDDWRRRLTGRGRAMLTAAAALAEYLGAREAPRPDGR</sequence>
<dbReference type="PANTHER" id="PTHR30204">
    <property type="entry name" value="REDOX-CYCLING DRUG-SENSING TRANSCRIPTIONAL ACTIVATOR SOXR"/>
    <property type="match status" value="1"/>
</dbReference>
<organism evidence="7 8">
    <name type="scientific">Streptomyces lavendulocolor</name>
    <dbReference type="NCBI Taxonomy" id="67316"/>
    <lineage>
        <taxon>Bacteria</taxon>
        <taxon>Bacillati</taxon>
        <taxon>Actinomycetota</taxon>
        <taxon>Actinomycetes</taxon>
        <taxon>Kitasatosporales</taxon>
        <taxon>Streptomycetaceae</taxon>
        <taxon>Streptomyces</taxon>
    </lineage>
</organism>
<dbReference type="PANTHER" id="PTHR30204:SF69">
    <property type="entry name" value="MERR-FAMILY TRANSCRIPTIONAL REGULATOR"/>
    <property type="match status" value="1"/>
</dbReference>
<dbReference type="PROSITE" id="PS00552">
    <property type="entry name" value="HTH_MERR_1"/>
    <property type="match status" value="1"/>
</dbReference>
<feature type="domain" description="HTH merR-type" evidence="6">
    <location>
        <begin position="13"/>
        <end position="61"/>
    </location>
</feature>
<evidence type="ECO:0000313" key="7">
    <source>
        <dbReference type="EMBL" id="MEU0711093.1"/>
    </source>
</evidence>
<dbReference type="InterPro" id="IPR000551">
    <property type="entry name" value="MerR-type_HTH_dom"/>
</dbReference>
<dbReference type="PROSITE" id="PS50937">
    <property type="entry name" value="HTH_MERR_2"/>
    <property type="match status" value="2"/>
</dbReference>
<reference evidence="7 8" key="1">
    <citation type="submission" date="2024-06" db="EMBL/GenBank/DDBJ databases">
        <title>The Natural Products Discovery Center: Release of the First 8490 Sequenced Strains for Exploring Actinobacteria Biosynthetic Diversity.</title>
        <authorList>
            <person name="Kalkreuter E."/>
            <person name="Kautsar S.A."/>
            <person name="Yang D."/>
            <person name="Bader C.D."/>
            <person name="Teijaro C.N."/>
            <person name="Fluegel L."/>
            <person name="Davis C.M."/>
            <person name="Simpson J.R."/>
            <person name="Lauterbach L."/>
            <person name="Steele A.D."/>
            <person name="Gui C."/>
            <person name="Meng S."/>
            <person name="Li G."/>
            <person name="Viehrig K."/>
            <person name="Ye F."/>
            <person name="Su P."/>
            <person name="Kiefer A.F."/>
            <person name="Nichols A."/>
            <person name="Cepeda A.J."/>
            <person name="Yan W."/>
            <person name="Fan B."/>
            <person name="Jiang Y."/>
            <person name="Adhikari A."/>
            <person name="Zheng C.-J."/>
            <person name="Schuster L."/>
            <person name="Cowan T.M."/>
            <person name="Smanski M.J."/>
            <person name="Chevrette M.G."/>
            <person name="De Carvalho L.P.S."/>
            <person name="Shen B."/>
        </authorList>
    </citation>
    <scope>NUCLEOTIDE SEQUENCE [LARGE SCALE GENOMIC DNA]</scope>
    <source>
        <strain evidence="7 8">NPDC006337</strain>
    </source>
</reference>
<evidence type="ECO:0000256" key="1">
    <source>
        <dbReference type="ARBA" id="ARBA00022491"/>
    </source>
</evidence>
<accession>A0ABV2WCM9</accession>
<dbReference type="InterPro" id="IPR009061">
    <property type="entry name" value="DNA-bd_dom_put_sf"/>
</dbReference>